<dbReference type="GO" id="GO:0016020">
    <property type="term" value="C:membrane"/>
    <property type="evidence" value="ECO:0007669"/>
    <property type="project" value="UniProtKB-SubCell"/>
</dbReference>
<feature type="transmembrane region" description="Helical" evidence="6">
    <location>
        <begin position="277"/>
        <end position="299"/>
    </location>
</feature>
<keyword evidence="4 6" id="KW-1133">Transmembrane helix</keyword>
<gene>
    <name evidence="8" type="ORF">SteCoe_1966</name>
</gene>
<feature type="transmembrane region" description="Helical" evidence="6">
    <location>
        <begin position="399"/>
        <end position="423"/>
    </location>
</feature>
<accession>A0A1R2D0K8</accession>
<feature type="domain" description="Major facilitator superfamily (MFS) profile" evidence="7">
    <location>
        <begin position="22"/>
        <end position="455"/>
    </location>
</feature>
<evidence type="ECO:0000256" key="1">
    <source>
        <dbReference type="ARBA" id="ARBA00004141"/>
    </source>
</evidence>
<keyword evidence="9" id="KW-1185">Reference proteome</keyword>
<evidence type="ECO:0000313" key="8">
    <source>
        <dbReference type="EMBL" id="OMJ94786.1"/>
    </source>
</evidence>
<dbReference type="SUPFAM" id="SSF103473">
    <property type="entry name" value="MFS general substrate transporter"/>
    <property type="match status" value="1"/>
</dbReference>
<name>A0A1R2D0K8_9CILI</name>
<reference evidence="8 9" key="1">
    <citation type="submission" date="2016-11" db="EMBL/GenBank/DDBJ databases">
        <title>The macronuclear genome of Stentor coeruleus: a giant cell with tiny introns.</title>
        <authorList>
            <person name="Slabodnick M."/>
            <person name="Ruby J.G."/>
            <person name="Reiff S.B."/>
            <person name="Swart E.C."/>
            <person name="Gosai S."/>
            <person name="Prabakaran S."/>
            <person name="Witkowska E."/>
            <person name="Larue G.E."/>
            <person name="Fisher S."/>
            <person name="Freeman R.M."/>
            <person name="Gunawardena J."/>
            <person name="Chu W."/>
            <person name="Stover N.A."/>
            <person name="Gregory B.D."/>
            <person name="Nowacki M."/>
            <person name="Derisi J."/>
            <person name="Roy S.W."/>
            <person name="Marshall W.F."/>
            <person name="Sood P."/>
        </authorList>
    </citation>
    <scope>NUCLEOTIDE SEQUENCE [LARGE SCALE GENOMIC DNA]</scope>
    <source>
        <strain evidence="8">WM001</strain>
    </source>
</reference>
<feature type="transmembrane region" description="Helical" evidence="6">
    <location>
        <begin position="365"/>
        <end position="387"/>
    </location>
</feature>
<dbReference type="PANTHER" id="PTHR23511:SF5">
    <property type="entry name" value="MAJOR FACILITATOR-TYPE TRANSPORTER HXNZ-RELATED"/>
    <property type="match status" value="1"/>
</dbReference>
<dbReference type="InterPro" id="IPR005828">
    <property type="entry name" value="MFS_sugar_transport-like"/>
</dbReference>
<evidence type="ECO:0000256" key="6">
    <source>
        <dbReference type="SAM" id="Phobius"/>
    </source>
</evidence>
<dbReference type="InterPro" id="IPR036259">
    <property type="entry name" value="MFS_trans_sf"/>
</dbReference>
<feature type="transmembrane region" description="Helical" evidence="6">
    <location>
        <begin position="340"/>
        <end position="359"/>
    </location>
</feature>
<keyword evidence="2" id="KW-0813">Transport</keyword>
<protein>
    <recommendedName>
        <fullName evidence="7">Major facilitator superfamily (MFS) profile domain-containing protein</fullName>
    </recommendedName>
</protein>
<dbReference type="PROSITE" id="PS50850">
    <property type="entry name" value="MFS"/>
    <property type="match status" value="1"/>
</dbReference>
<dbReference type="AlphaFoldDB" id="A0A1R2D0K8"/>
<feature type="transmembrane region" description="Helical" evidence="6">
    <location>
        <begin position="121"/>
        <end position="143"/>
    </location>
</feature>
<keyword evidence="5 6" id="KW-0472">Membrane</keyword>
<feature type="transmembrane region" description="Helical" evidence="6">
    <location>
        <begin position="311"/>
        <end position="333"/>
    </location>
</feature>
<evidence type="ECO:0000256" key="5">
    <source>
        <dbReference type="ARBA" id="ARBA00023136"/>
    </source>
</evidence>
<keyword evidence="3 6" id="KW-0812">Transmembrane</keyword>
<evidence type="ECO:0000256" key="2">
    <source>
        <dbReference type="ARBA" id="ARBA00022448"/>
    </source>
</evidence>
<feature type="transmembrane region" description="Helical" evidence="6">
    <location>
        <begin position="65"/>
        <end position="84"/>
    </location>
</feature>
<comment type="caution">
    <text evidence="8">The sequence shown here is derived from an EMBL/GenBank/DDBJ whole genome shotgun (WGS) entry which is preliminary data.</text>
</comment>
<feature type="transmembrane region" description="Helical" evidence="6">
    <location>
        <begin position="96"/>
        <end position="115"/>
    </location>
</feature>
<evidence type="ECO:0000256" key="4">
    <source>
        <dbReference type="ARBA" id="ARBA00022989"/>
    </source>
</evidence>
<evidence type="ECO:0000259" key="7">
    <source>
        <dbReference type="PROSITE" id="PS50850"/>
    </source>
</evidence>
<dbReference type="PANTHER" id="PTHR23511">
    <property type="entry name" value="SYNAPTIC VESICLE GLYCOPROTEIN 2"/>
    <property type="match status" value="1"/>
</dbReference>
<dbReference type="Gene3D" id="1.20.1250.20">
    <property type="entry name" value="MFS general substrate transporter like domains"/>
    <property type="match status" value="1"/>
</dbReference>
<evidence type="ECO:0000256" key="3">
    <source>
        <dbReference type="ARBA" id="ARBA00022692"/>
    </source>
</evidence>
<evidence type="ECO:0000313" key="9">
    <source>
        <dbReference type="Proteomes" id="UP000187209"/>
    </source>
</evidence>
<comment type="subcellular location">
    <subcellularLocation>
        <location evidence="1">Membrane</location>
        <topology evidence="1">Multi-pass membrane protein</topology>
    </subcellularLocation>
</comment>
<dbReference type="OrthoDB" id="4139357at2759"/>
<feature type="transmembrane region" description="Helical" evidence="6">
    <location>
        <begin position="185"/>
        <end position="204"/>
    </location>
</feature>
<feature type="transmembrane region" description="Helical" evidence="6">
    <location>
        <begin position="155"/>
        <end position="173"/>
    </location>
</feature>
<proteinExistence type="predicted"/>
<sequence length="466" mass="51874">MELKHADEYLEKIGWGKYSWKVFFQCGFVIYIQAWSNDNLWNNNIAYILAGSRVEWELTGIESGVLGSAYALGLLCGGFIFGIIGDKFGRMYSFKTTVLVALISSLTLTFSMNLYMSSGALLLIGLGMGGELCLAGTVFCEFCPPSKMHYLTTMAIFWGIGSTFTAIVAYIITLKNTTEYHEWRIIVGISCIYELICFVFRLFMLETPAYCLSQGRVEDAENVLNTISLQNTGEPFYLDSSLKNKITGSFCSRDNIKPKSGTFVLIRKLFQGYNLKLCLIFCIMYISAGFPFTSILYFMPTLLGNISQSTAYGIIILQQACGIPGVFIGSWLVDTRFGRKFTITLSFALASLCCFFFYIGKNIILIIITTSIMNMFVIMGYSAMFTITPESFPIEVRNIGSGFVNGCSRFVSIVCPIITGWLLDQDNGFPIAVIIFAILFGLCAISAFPLKETRPLPLKKGYLLNA</sequence>
<dbReference type="GO" id="GO:0022857">
    <property type="term" value="F:transmembrane transporter activity"/>
    <property type="evidence" value="ECO:0007669"/>
    <property type="project" value="InterPro"/>
</dbReference>
<dbReference type="InterPro" id="IPR020846">
    <property type="entry name" value="MFS_dom"/>
</dbReference>
<dbReference type="Pfam" id="PF00083">
    <property type="entry name" value="Sugar_tr"/>
    <property type="match status" value="1"/>
</dbReference>
<organism evidence="8 9">
    <name type="scientific">Stentor coeruleus</name>
    <dbReference type="NCBI Taxonomy" id="5963"/>
    <lineage>
        <taxon>Eukaryota</taxon>
        <taxon>Sar</taxon>
        <taxon>Alveolata</taxon>
        <taxon>Ciliophora</taxon>
        <taxon>Postciliodesmatophora</taxon>
        <taxon>Heterotrichea</taxon>
        <taxon>Heterotrichida</taxon>
        <taxon>Stentoridae</taxon>
        <taxon>Stentor</taxon>
    </lineage>
</organism>
<dbReference type="EMBL" id="MPUH01000021">
    <property type="protein sequence ID" value="OMJ94786.1"/>
    <property type="molecule type" value="Genomic_DNA"/>
</dbReference>
<feature type="transmembrane region" description="Helical" evidence="6">
    <location>
        <begin position="429"/>
        <end position="450"/>
    </location>
</feature>
<dbReference type="Proteomes" id="UP000187209">
    <property type="component" value="Unassembled WGS sequence"/>
</dbReference>